<dbReference type="Proteomes" id="UP000533533">
    <property type="component" value="Unassembled WGS sequence"/>
</dbReference>
<evidence type="ECO:0000256" key="5">
    <source>
        <dbReference type="ARBA" id="ARBA00022741"/>
    </source>
</evidence>
<dbReference type="InterPro" id="IPR051161">
    <property type="entry name" value="Mannose-6P_isomerase_type2"/>
</dbReference>
<evidence type="ECO:0000256" key="4">
    <source>
        <dbReference type="ARBA" id="ARBA00022695"/>
    </source>
</evidence>
<dbReference type="RefSeq" id="WP_110388400.1">
    <property type="nucleotide sequence ID" value="NZ_JACHVZ010000031.1"/>
</dbReference>
<dbReference type="InterPro" id="IPR005835">
    <property type="entry name" value="NTP_transferase_dom"/>
</dbReference>
<comment type="catalytic activity">
    <reaction evidence="7">
        <text>alpha-D-mannose 1-phosphate + GTP + H(+) = GDP-alpha-D-mannose + diphosphate</text>
        <dbReference type="Rhea" id="RHEA:15229"/>
        <dbReference type="ChEBI" id="CHEBI:15378"/>
        <dbReference type="ChEBI" id="CHEBI:33019"/>
        <dbReference type="ChEBI" id="CHEBI:37565"/>
        <dbReference type="ChEBI" id="CHEBI:57527"/>
        <dbReference type="ChEBI" id="CHEBI:58409"/>
        <dbReference type="EC" id="2.7.7.13"/>
    </reaction>
</comment>
<comment type="similarity">
    <text evidence="1 8">Belongs to the mannose-6-phosphate isomerase type 2 family.</text>
</comment>
<dbReference type="InterPro" id="IPR006375">
    <property type="entry name" value="Man1P_GuaTrfase/Man6P_Isoase"/>
</dbReference>
<sequence length="475" mass="52051">MTIHPVILCGGSGTRLWPLSRGGYPKQFLRLSGEHTLVQQTALRVREIDHVAAPIVIANNDQRFLIAEQLREVDVAPAAIVLEPVGRNTAPAIAVAALIAIKHSPDALLLVLPSDHAIRNDTAFAQAVQAAARAASDQYLVTFGIEPTEPHTGYGYIRHGTSLGYGTPAWRVEAFVEKPDTRTAQMFLTDGGYHWNSGMFMLKASTFLEELRRLQPNVAEPAEQSLKLARADHDFLRLDEAAFAACPNISVDYAVMEKTDRAAVIGANDLGWSDIGSWSALAEIAQTDDAGNSALGDVILTDVANSYVRAEHRMVAAVGVDNLVVVETADAVLVAHRDSTQDVRKIVEHLTKAKRSESITHPRVVRPWGSYERVDDGARFQVKRIVVNPGAQLSLQMHHHRAEHWIVVKGTALVTNGDEEILLGENQSTYIPLGEKHRLKNPGKIPLELIEVQSGTYLGEDDIVRFEDSYGRTNS</sequence>
<dbReference type="EMBL" id="JACHVZ010000031">
    <property type="protein sequence ID" value="MBB2932693.1"/>
    <property type="molecule type" value="Genomic_DNA"/>
</dbReference>
<evidence type="ECO:0000256" key="2">
    <source>
        <dbReference type="ARBA" id="ARBA00012387"/>
    </source>
</evidence>
<evidence type="ECO:0000256" key="7">
    <source>
        <dbReference type="ARBA" id="ARBA00047343"/>
    </source>
</evidence>
<feature type="domain" description="Mannose-6-phosphate isomerase type II C-terminal" evidence="10">
    <location>
        <begin position="354"/>
        <end position="468"/>
    </location>
</feature>
<dbReference type="PANTHER" id="PTHR46390">
    <property type="entry name" value="MANNOSE-1-PHOSPHATE GUANYLYLTRANSFERASE"/>
    <property type="match status" value="1"/>
</dbReference>
<gene>
    <name evidence="12" type="ORF">FHX59_007181</name>
</gene>
<dbReference type="CDD" id="cd02213">
    <property type="entry name" value="cupin_PMI_typeII_C"/>
    <property type="match status" value="1"/>
</dbReference>
<dbReference type="InterPro" id="IPR049577">
    <property type="entry name" value="GMPP_N"/>
</dbReference>
<keyword evidence="4 12" id="KW-0548">Nucleotidyltransferase</keyword>
<dbReference type="InterPro" id="IPR054566">
    <property type="entry name" value="ManC/GMP-like_b-helix"/>
</dbReference>
<feature type="domain" description="MannoseP isomerase/GMP-like beta-helix" evidence="11">
    <location>
        <begin position="296"/>
        <end position="350"/>
    </location>
</feature>
<proteinExistence type="inferred from homology"/>
<keyword evidence="6" id="KW-0342">GTP-binding</keyword>
<dbReference type="GO" id="GO:0004476">
    <property type="term" value="F:mannose-6-phosphate isomerase activity"/>
    <property type="evidence" value="ECO:0007669"/>
    <property type="project" value="UniProtKB-EC"/>
</dbReference>
<evidence type="ECO:0000313" key="12">
    <source>
        <dbReference type="EMBL" id="MBB2932693.1"/>
    </source>
</evidence>
<evidence type="ECO:0000256" key="3">
    <source>
        <dbReference type="ARBA" id="ARBA00022679"/>
    </source>
</evidence>
<dbReference type="Gene3D" id="3.90.550.10">
    <property type="entry name" value="Spore Coat Polysaccharide Biosynthesis Protein SpsA, Chain A"/>
    <property type="match status" value="1"/>
</dbReference>
<evidence type="ECO:0000256" key="6">
    <source>
        <dbReference type="ARBA" id="ARBA00023134"/>
    </source>
</evidence>
<dbReference type="CDD" id="cd02509">
    <property type="entry name" value="GDP-M1P_Guanylyltransferase"/>
    <property type="match status" value="1"/>
</dbReference>
<keyword evidence="13" id="KW-1185">Reference proteome</keyword>
<evidence type="ECO:0000259" key="11">
    <source>
        <dbReference type="Pfam" id="PF22640"/>
    </source>
</evidence>
<evidence type="ECO:0000256" key="1">
    <source>
        <dbReference type="ARBA" id="ARBA00006115"/>
    </source>
</evidence>
<keyword evidence="12" id="KW-0413">Isomerase</keyword>
<evidence type="ECO:0000259" key="10">
    <source>
        <dbReference type="Pfam" id="PF01050"/>
    </source>
</evidence>
<dbReference type="GO" id="GO:0004475">
    <property type="term" value="F:mannose-1-phosphate guanylyltransferase (GTP) activity"/>
    <property type="evidence" value="ECO:0007669"/>
    <property type="project" value="UniProtKB-EC"/>
</dbReference>
<dbReference type="EC" id="2.7.7.13" evidence="2"/>
<protein>
    <recommendedName>
        <fullName evidence="2">mannose-1-phosphate guanylyltransferase</fullName>
        <ecNumber evidence="2">2.7.7.13</ecNumber>
    </recommendedName>
</protein>
<dbReference type="NCBIfam" id="TIGR01479">
    <property type="entry name" value="GMP_PMI"/>
    <property type="match status" value="1"/>
</dbReference>
<name>A0ABR6FZ91_9BURK</name>
<dbReference type="Pfam" id="PF22640">
    <property type="entry name" value="ManC_GMP_beta-helix"/>
    <property type="match status" value="1"/>
</dbReference>
<evidence type="ECO:0000313" key="13">
    <source>
        <dbReference type="Proteomes" id="UP000533533"/>
    </source>
</evidence>
<dbReference type="SUPFAM" id="SSF51182">
    <property type="entry name" value="RmlC-like cupins"/>
    <property type="match status" value="1"/>
</dbReference>
<dbReference type="InterPro" id="IPR014710">
    <property type="entry name" value="RmlC-like_jellyroll"/>
</dbReference>
<reference evidence="12 13" key="1">
    <citation type="submission" date="2020-08" db="EMBL/GenBank/DDBJ databases">
        <title>Genomic Encyclopedia of Type Strains, Phase IV (KMG-V): Genome sequencing to study the core and pangenomes of soil and plant-associated prokaryotes.</title>
        <authorList>
            <person name="Whitman W."/>
        </authorList>
    </citation>
    <scope>NUCLEOTIDE SEQUENCE [LARGE SCALE GENOMIC DNA]</scope>
    <source>
        <strain evidence="12 13">SRMrh-85</strain>
    </source>
</reference>
<comment type="caution">
    <text evidence="12">The sequence shown here is derived from an EMBL/GenBank/DDBJ whole genome shotgun (WGS) entry which is preliminary data.</text>
</comment>
<dbReference type="InterPro" id="IPR029044">
    <property type="entry name" value="Nucleotide-diphossugar_trans"/>
</dbReference>
<organism evidence="12 13">
    <name type="scientific">Paraburkholderia silvatlantica</name>
    <dbReference type="NCBI Taxonomy" id="321895"/>
    <lineage>
        <taxon>Bacteria</taxon>
        <taxon>Pseudomonadati</taxon>
        <taxon>Pseudomonadota</taxon>
        <taxon>Betaproteobacteria</taxon>
        <taxon>Burkholderiales</taxon>
        <taxon>Burkholderiaceae</taxon>
        <taxon>Paraburkholderia</taxon>
    </lineage>
</organism>
<evidence type="ECO:0000256" key="8">
    <source>
        <dbReference type="RuleBase" id="RU004190"/>
    </source>
</evidence>
<dbReference type="Gene3D" id="2.60.120.10">
    <property type="entry name" value="Jelly Rolls"/>
    <property type="match status" value="1"/>
</dbReference>
<dbReference type="InterPro" id="IPR011051">
    <property type="entry name" value="RmlC_Cupin_sf"/>
</dbReference>
<feature type="domain" description="Nucleotidyl transferase" evidence="9">
    <location>
        <begin position="5"/>
        <end position="288"/>
    </location>
</feature>
<dbReference type="InterPro" id="IPR001538">
    <property type="entry name" value="Man6P_isomerase-2_C"/>
</dbReference>
<keyword evidence="3 12" id="KW-0808">Transferase</keyword>
<evidence type="ECO:0000259" key="9">
    <source>
        <dbReference type="Pfam" id="PF00483"/>
    </source>
</evidence>
<dbReference type="SUPFAM" id="SSF53448">
    <property type="entry name" value="Nucleotide-diphospho-sugar transferases"/>
    <property type="match status" value="1"/>
</dbReference>
<dbReference type="Pfam" id="PF01050">
    <property type="entry name" value="MannoseP_isomer"/>
    <property type="match status" value="1"/>
</dbReference>
<accession>A0ABR6FZ91</accession>
<keyword evidence="5" id="KW-0547">Nucleotide-binding</keyword>
<dbReference type="Pfam" id="PF00483">
    <property type="entry name" value="NTP_transferase"/>
    <property type="match status" value="1"/>
</dbReference>
<dbReference type="PANTHER" id="PTHR46390:SF1">
    <property type="entry name" value="MANNOSE-1-PHOSPHATE GUANYLYLTRANSFERASE"/>
    <property type="match status" value="1"/>
</dbReference>